<dbReference type="Gene3D" id="3.40.50.12780">
    <property type="entry name" value="N-terminal domain of ligase-like"/>
    <property type="match status" value="1"/>
</dbReference>
<dbReference type="Proteomes" id="UP000319160">
    <property type="component" value="Unassembled WGS sequence"/>
</dbReference>
<dbReference type="InterPro" id="IPR013120">
    <property type="entry name" value="FAR_NAD-bd"/>
</dbReference>
<evidence type="ECO:0000313" key="4">
    <source>
        <dbReference type="EMBL" id="TRX88461.1"/>
    </source>
</evidence>
<protein>
    <recommendedName>
        <fullName evidence="3">Carrier domain-containing protein</fullName>
    </recommendedName>
</protein>
<organism evidence="4 5">
    <name type="scientific">Xylaria flabelliformis</name>
    <dbReference type="NCBI Taxonomy" id="2512241"/>
    <lineage>
        <taxon>Eukaryota</taxon>
        <taxon>Fungi</taxon>
        <taxon>Dikarya</taxon>
        <taxon>Ascomycota</taxon>
        <taxon>Pezizomycotina</taxon>
        <taxon>Sordariomycetes</taxon>
        <taxon>Xylariomycetidae</taxon>
        <taxon>Xylariales</taxon>
        <taxon>Xylariaceae</taxon>
        <taxon>Xylaria</taxon>
    </lineage>
</organism>
<dbReference type="InterPro" id="IPR020845">
    <property type="entry name" value="AMP-binding_CS"/>
</dbReference>
<comment type="caution">
    <text evidence="4">The sequence shown here is derived from an EMBL/GenBank/DDBJ whole genome shotgun (WGS) entry which is preliminary data.</text>
</comment>
<dbReference type="SUPFAM" id="SSF51735">
    <property type="entry name" value="NAD(P)-binding Rossmann-fold domains"/>
    <property type="match status" value="1"/>
</dbReference>
<gene>
    <name evidence="4" type="ORF">FHL15_010651</name>
</gene>
<evidence type="ECO:0000313" key="5">
    <source>
        <dbReference type="Proteomes" id="UP000319160"/>
    </source>
</evidence>
<dbReference type="InterPro" id="IPR036291">
    <property type="entry name" value="NAD(P)-bd_dom_sf"/>
</dbReference>
<dbReference type="Pfam" id="PF00501">
    <property type="entry name" value="AMP-binding"/>
    <property type="match status" value="1"/>
</dbReference>
<dbReference type="EMBL" id="VFLP01000087">
    <property type="protein sequence ID" value="TRX88461.1"/>
    <property type="molecule type" value="Genomic_DNA"/>
</dbReference>
<dbReference type="PROSITE" id="PS00455">
    <property type="entry name" value="AMP_BINDING"/>
    <property type="match status" value="1"/>
</dbReference>
<keyword evidence="5" id="KW-1185">Reference proteome</keyword>
<dbReference type="SUPFAM" id="SSF47336">
    <property type="entry name" value="ACP-like"/>
    <property type="match status" value="1"/>
</dbReference>
<name>A0A553HKJ3_9PEZI</name>
<dbReference type="PROSITE" id="PS50075">
    <property type="entry name" value="CARRIER"/>
    <property type="match status" value="1"/>
</dbReference>
<dbReference type="AlphaFoldDB" id="A0A553HKJ3"/>
<sequence>MPPGNSSLLLPSFVDDLARSHPSKILYSFSKTKDPADGFIDVCAADFARAVDRCSWFIDQNLGSGIDFPTLVYLGPQDLNYAILVLASIKTGYKLLLVSPRNTVEANLSLLDQTKCNTFLTPPNFPLPVVRKILDMRPMRHVEVLDFHAWLNDDDDHGNAKWKPYPYTKTFPEAKSEPFVVLHTSGSTGLPKPIVQTHGTVAVHSAFSKIEEKQTTFPVMLSGERVYVTFPLFHCAGISMILPACLYAGFTVVLAAFPPSAAVVNGVHLYGNVQHTTLVPTTLEELVREPEYLENLSRVKSVTYGGGPVPKAAGDLAITKTRVLNCLGSTECGALPGQLCDPEDWQYLRLHPSLGYEYRHVSDDLYEQVMVRDEARLQYQGVFATFPDISEWAMKDVYSKHPDPAKKDLWLYRGRADDIIVFSTGEKINPNEMENIINGNPAVNSALVVGQGRFQSSLLIEAVNPPASAEDEKRLLDTIWPSVQTANRECPSHGRIHQNMIIFTSAAKSMLRAGKGTVQRRLTLDLYASELDALYEAVGAAVKQPKTIGDDGGYGSYGDSVEATIRAIVTSSTDIEAQNISPDSDLFELGLDSLQVTILVTKLNDYIRSHGKPESVSGKTIYANPNVAALTDAISVIINGRASSNVSYQEKMEELYQLYKKDMPISRRVASPKSLAPSVVLMTGSTGSLGSYILDSLQSDKRVSRVYCLCRGTESFQRQESLQASKGLQPLSKKVQCLDVDLSKSYFGLPITAYKELLDQITHIIHNAWHVDFNLSIHSFTRQISFVRRLIDFSSHSRFGAEIFFISSISAVSGLQGTVAEQVYTDWNTPTTSGYGQSKFLSERLLDVAAREADIPSAICRLGQVAGPTSTVGEWSKKEWLPSLIESSKYLGKIPDSLGPRLDTIDWIPVDKLGKVIVELAIRLARSHQPNTGASVYHAINPHHTTWEELLPIVSQRLNQGKEVEVVSLEAWVDALRDSASKTDDIVANPAIKLLDFFESLIDTEATSLSTENTVQISPTLLTIGPVKEDWMANWLTQWGF</sequence>
<dbReference type="Pfam" id="PF07993">
    <property type="entry name" value="NAD_binding_4"/>
    <property type="match status" value="1"/>
</dbReference>
<dbReference type="SUPFAM" id="SSF56801">
    <property type="entry name" value="Acetyl-CoA synthetase-like"/>
    <property type="match status" value="1"/>
</dbReference>
<keyword evidence="2" id="KW-0597">Phosphoprotein</keyword>
<dbReference type="PANTHER" id="PTHR43439">
    <property type="entry name" value="PHENYLACETATE-COENZYME A LIGASE"/>
    <property type="match status" value="1"/>
</dbReference>
<dbReference type="Gene3D" id="1.10.1200.10">
    <property type="entry name" value="ACP-like"/>
    <property type="match status" value="1"/>
</dbReference>
<dbReference type="PANTHER" id="PTHR43439:SF2">
    <property type="entry name" value="ENZYME, PUTATIVE (JCVI)-RELATED"/>
    <property type="match status" value="1"/>
</dbReference>
<dbReference type="OrthoDB" id="429813at2759"/>
<feature type="domain" description="Carrier" evidence="3">
    <location>
        <begin position="556"/>
        <end position="638"/>
    </location>
</feature>
<accession>A0A553HKJ3</accession>
<dbReference type="Pfam" id="PF00550">
    <property type="entry name" value="PP-binding"/>
    <property type="match status" value="1"/>
</dbReference>
<dbReference type="InterPro" id="IPR009081">
    <property type="entry name" value="PP-bd_ACP"/>
</dbReference>
<evidence type="ECO:0000259" key="3">
    <source>
        <dbReference type="PROSITE" id="PS50075"/>
    </source>
</evidence>
<dbReference type="InterPro" id="IPR000873">
    <property type="entry name" value="AMP-dep_synth/lig_dom"/>
</dbReference>
<evidence type="ECO:0000256" key="2">
    <source>
        <dbReference type="ARBA" id="ARBA00022553"/>
    </source>
</evidence>
<dbReference type="Pfam" id="PF23562">
    <property type="entry name" value="AMP-binding_C_3"/>
    <property type="match status" value="1"/>
</dbReference>
<dbReference type="InterPro" id="IPR051414">
    <property type="entry name" value="Adenylate-forming_Reductase"/>
</dbReference>
<evidence type="ECO:0000256" key="1">
    <source>
        <dbReference type="ARBA" id="ARBA00022450"/>
    </source>
</evidence>
<dbReference type="InterPro" id="IPR036736">
    <property type="entry name" value="ACP-like_sf"/>
</dbReference>
<dbReference type="Gene3D" id="3.40.50.720">
    <property type="entry name" value="NAD(P)-binding Rossmann-like Domain"/>
    <property type="match status" value="1"/>
</dbReference>
<dbReference type="STRING" id="2512241.A0A553HKJ3"/>
<dbReference type="InterPro" id="IPR042099">
    <property type="entry name" value="ANL_N_sf"/>
</dbReference>
<proteinExistence type="predicted"/>
<keyword evidence="1" id="KW-0596">Phosphopantetheine</keyword>
<reference evidence="5" key="1">
    <citation type="submission" date="2019-06" db="EMBL/GenBank/DDBJ databases">
        <title>Draft genome sequence of the griseofulvin-producing fungus Xylaria cubensis strain G536.</title>
        <authorList>
            <person name="Mead M.E."/>
            <person name="Raja H.A."/>
            <person name="Steenwyk J.L."/>
            <person name="Knowles S.L."/>
            <person name="Oberlies N.H."/>
            <person name="Rokas A."/>
        </authorList>
    </citation>
    <scope>NUCLEOTIDE SEQUENCE [LARGE SCALE GENOMIC DNA]</scope>
    <source>
        <strain evidence="5">G536</strain>
    </source>
</reference>